<reference evidence="3" key="2">
    <citation type="submission" date="2013-12" db="EMBL/GenBank/DDBJ databases">
        <authorList>
            <person name="Yu Y."/>
            <person name="Lee S."/>
            <person name="de Baynast K."/>
            <person name="Wissotski M."/>
            <person name="Liu L."/>
            <person name="Talag J."/>
            <person name="Goicoechea J."/>
            <person name="Angelova A."/>
            <person name="Jetty R."/>
            <person name="Kudrna D."/>
            <person name="Golser W."/>
            <person name="Rivera L."/>
            <person name="Zhang J."/>
            <person name="Wing R."/>
        </authorList>
    </citation>
    <scope>NUCLEOTIDE SEQUENCE</scope>
</reference>
<feature type="compositionally biased region" description="Basic residues" evidence="1">
    <location>
        <begin position="221"/>
        <end position="230"/>
    </location>
</feature>
<dbReference type="EnsemblPlants" id="LPERR01G11790.1">
    <property type="protein sequence ID" value="LPERR01G11790.1"/>
    <property type="gene ID" value="LPERR01G11790"/>
</dbReference>
<name>A0A0D9V052_9ORYZ</name>
<organism evidence="2 3">
    <name type="scientific">Leersia perrieri</name>
    <dbReference type="NCBI Taxonomy" id="77586"/>
    <lineage>
        <taxon>Eukaryota</taxon>
        <taxon>Viridiplantae</taxon>
        <taxon>Streptophyta</taxon>
        <taxon>Embryophyta</taxon>
        <taxon>Tracheophyta</taxon>
        <taxon>Spermatophyta</taxon>
        <taxon>Magnoliopsida</taxon>
        <taxon>Liliopsida</taxon>
        <taxon>Poales</taxon>
        <taxon>Poaceae</taxon>
        <taxon>BOP clade</taxon>
        <taxon>Oryzoideae</taxon>
        <taxon>Oryzeae</taxon>
        <taxon>Oryzinae</taxon>
        <taxon>Leersia</taxon>
    </lineage>
</organism>
<reference evidence="2" key="3">
    <citation type="submission" date="2015-04" db="UniProtKB">
        <authorList>
            <consortium name="EnsemblPlants"/>
        </authorList>
    </citation>
    <scope>IDENTIFICATION</scope>
</reference>
<evidence type="ECO:0000313" key="3">
    <source>
        <dbReference type="Proteomes" id="UP000032180"/>
    </source>
</evidence>
<dbReference type="STRING" id="77586.A0A0D9V052"/>
<dbReference type="Proteomes" id="UP000032180">
    <property type="component" value="Chromosome 1"/>
</dbReference>
<reference evidence="2 3" key="1">
    <citation type="submission" date="2012-08" db="EMBL/GenBank/DDBJ databases">
        <title>Oryza genome evolution.</title>
        <authorList>
            <person name="Wing R.A."/>
        </authorList>
    </citation>
    <scope>NUCLEOTIDE SEQUENCE</scope>
</reference>
<accession>A0A0D9V052</accession>
<evidence type="ECO:0000313" key="2">
    <source>
        <dbReference type="EnsemblPlants" id="LPERR01G11790.1"/>
    </source>
</evidence>
<dbReference type="Pfam" id="PF06273">
    <property type="entry name" value="eIF-4B"/>
    <property type="match status" value="1"/>
</dbReference>
<sequence>MDRREICVGGKPARRFSFSWADEVEREEAAQQQQHEEEKDENQPPPPRRGGETEEQTTKLNPFGAARPREVVLAEKGVDWRARDLELDGTSRRASAARSRTRAARRHEDSTPATSTSTRRKSTAPPVSYGSAWGGKRKCSGQDEPLSRHVRPVADHGRRVFGQLNIGEEGEFCRWGCSASRGAVCTDGIGAGKAAIVGDEIADRCTVPIPAGTETGGCGAGRRRGKRGGRRLGSNKAKKQQALLL</sequence>
<dbReference type="AlphaFoldDB" id="A0A0D9V052"/>
<feature type="region of interest" description="Disordered" evidence="1">
    <location>
        <begin position="18"/>
        <end position="150"/>
    </location>
</feature>
<dbReference type="GO" id="GO:0003743">
    <property type="term" value="F:translation initiation factor activity"/>
    <property type="evidence" value="ECO:0007669"/>
    <property type="project" value="InterPro"/>
</dbReference>
<dbReference type="Gramene" id="LPERR01G11790.1">
    <property type="protein sequence ID" value="LPERR01G11790.1"/>
    <property type="gene ID" value="LPERR01G11790"/>
</dbReference>
<dbReference type="PANTHER" id="PTHR32091:SF25">
    <property type="entry name" value="OS01G0306100 PROTEIN"/>
    <property type="match status" value="1"/>
</dbReference>
<dbReference type="HOGENOM" id="CLU_1091266_0_0_1"/>
<proteinExistence type="predicted"/>
<dbReference type="eggNOG" id="ENOG502S94N">
    <property type="taxonomic scope" value="Eukaryota"/>
</dbReference>
<keyword evidence="3" id="KW-1185">Reference proteome</keyword>
<evidence type="ECO:0000256" key="1">
    <source>
        <dbReference type="SAM" id="MobiDB-lite"/>
    </source>
</evidence>
<dbReference type="InterPro" id="IPR010433">
    <property type="entry name" value="EIF-4B_pln"/>
</dbReference>
<feature type="compositionally biased region" description="Basic and acidic residues" evidence="1">
    <location>
        <begin position="67"/>
        <end position="91"/>
    </location>
</feature>
<dbReference type="GO" id="GO:0003729">
    <property type="term" value="F:mRNA binding"/>
    <property type="evidence" value="ECO:0007669"/>
    <property type="project" value="TreeGrafter"/>
</dbReference>
<feature type="region of interest" description="Disordered" evidence="1">
    <location>
        <begin position="216"/>
        <end position="245"/>
    </location>
</feature>
<protein>
    <submittedName>
        <fullName evidence="2">Uncharacterized protein</fullName>
    </submittedName>
</protein>
<dbReference type="PANTHER" id="PTHR32091">
    <property type="entry name" value="EUKARYOTIC TRANSLATION INITIATION FACTOR 4B"/>
    <property type="match status" value="1"/>
</dbReference>